<proteinExistence type="predicted"/>
<evidence type="ECO:0000313" key="3">
    <source>
        <dbReference type="Proteomes" id="UP000324585"/>
    </source>
</evidence>
<feature type="compositionally biased region" description="Basic and acidic residues" evidence="1">
    <location>
        <begin position="1"/>
        <end position="41"/>
    </location>
</feature>
<protein>
    <submittedName>
        <fullName evidence="2">Uncharacterized protein</fullName>
    </submittedName>
</protein>
<sequence>MRRSDRHAEGPSAHEEQGALAPRAEREHAQARVREQAPERVDDTDDDTGSSSPDRLLAASEDLPNIFVSVQSSQGISRSDTVSSLEPDEQSANSGSAVSALEHPTGATDRHKSALEIHELPPTVPRTLEQKHGVMDYPPRDLMFEYVLARKSHPQSTLNSASKVSLAGTPSLGPRAASALDPPAAAPFSVGLSAGSEDTLEQSPTESSGEIGPKRARGVGEISGSVLVARLDELIQEDVQKRYPNLMAKALERSKTSAGRPAGGTLLSPPDLLSRSRTAGTHMQHDSTWLHALDAEDEYLKENATDVEHCQESWRTESPSAPKMAPRGFSDYAYRAARRRNMVFYRGDYCFNLAAIQEDTE</sequence>
<organism evidence="2 3">
    <name type="scientific">Porphyridium purpureum</name>
    <name type="common">Red alga</name>
    <name type="synonym">Porphyridium cruentum</name>
    <dbReference type="NCBI Taxonomy" id="35688"/>
    <lineage>
        <taxon>Eukaryota</taxon>
        <taxon>Rhodophyta</taxon>
        <taxon>Bangiophyceae</taxon>
        <taxon>Porphyridiales</taxon>
        <taxon>Porphyridiaceae</taxon>
        <taxon>Porphyridium</taxon>
    </lineage>
</organism>
<gene>
    <name evidence="2" type="ORF">FVE85_8015</name>
</gene>
<dbReference type="AlphaFoldDB" id="A0A5J4YMP0"/>
<keyword evidence="3" id="KW-1185">Reference proteome</keyword>
<evidence type="ECO:0000256" key="1">
    <source>
        <dbReference type="SAM" id="MobiDB-lite"/>
    </source>
</evidence>
<feature type="region of interest" description="Disordered" evidence="1">
    <location>
        <begin position="174"/>
        <end position="217"/>
    </location>
</feature>
<accession>A0A5J4YMP0</accession>
<name>A0A5J4YMP0_PORPP</name>
<evidence type="ECO:0000313" key="2">
    <source>
        <dbReference type="EMBL" id="KAA8492508.1"/>
    </source>
</evidence>
<comment type="caution">
    <text evidence="2">The sequence shown here is derived from an EMBL/GenBank/DDBJ whole genome shotgun (WGS) entry which is preliminary data.</text>
</comment>
<feature type="compositionally biased region" description="Polar residues" evidence="1">
    <location>
        <begin position="68"/>
        <end position="97"/>
    </location>
</feature>
<dbReference type="Proteomes" id="UP000324585">
    <property type="component" value="Unassembled WGS sequence"/>
</dbReference>
<feature type="region of interest" description="Disordered" evidence="1">
    <location>
        <begin position="1"/>
        <end position="108"/>
    </location>
</feature>
<dbReference type="EMBL" id="VRMN01000009">
    <property type="protein sequence ID" value="KAA8492508.1"/>
    <property type="molecule type" value="Genomic_DNA"/>
</dbReference>
<reference evidence="3" key="1">
    <citation type="journal article" date="2019" name="Nat. Commun.">
        <title>Expansion of phycobilisome linker gene families in mesophilic red algae.</title>
        <authorList>
            <person name="Lee J."/>
            <person name="Kim D."/>
            <person name="Bhattacharya D."/>
            <person name="Yoon H.S."/>
        </authorList>
    </citation>
    <scope>NUCLEOTIDE SEQUENCE [LARGE SCALE GENOMIC DNA]</scope>
    <source>
        <strain evidence="3">CCMP 1328</strain>
    </source>
</reference>
<feature type="compositionally biased region" description="Low complexity" evidence="1">
    <location>
        <begin position="174"/>
        <end position="187"/>
    </location>
</feature>